<dbReference type="CDD" id="cd03214">
    <property type="entry name" value="ABC_Iron-Siderophores_B12_Hemin"/>
    <property type="match status" value="1"/>
</dbReference>
<keyword evidence="7" id="KW-0408">Iron</keyword>
<dbReference type="Pfam" id="PF00005">
    <property type="entry name" value="ABC_tran"/>
    <property type="match status" value="1"/>
</dbReference>
<evidence type="ECO:0000256" key="8">
    <source>
        <dbReference type="ARBA" id="ARBA00023065"/>
    </source>
</evidence>
<dbReference type="GO" id="GO:0005524">
    <property type="term" value="F:ATP binding"/>
    <property type="evidence" value="ECO:0007669"/>
    <property type="project" value="UniProtKB-KW"/>
</dbReference>
<evidence type="ECO:0000256" key="4">
    <source>
        <dbReference type="ARBA" id="ARBA00022496"/>
    </source>
</evidence>
<evidence type="ECO:0000256" key="2">
    <source>
        <dbReference type="ARBA" id="ARBA00022448"/>
    </source>
</evidence>
<keyword evidence="5" id="KW-0547">Nucleotide-binding</keyword>
<dbReference type="PANTHER" id="PTHR42771:SF2">
    <property type="entry name" value="IRON(3+)-HYDROXAMATE IMPORT ATP-BINDING PROTEIN FHUC"/>
    <property type="match status" value="1"/>
</dbReference>
<dbReference type="InterPro" id="IPR051535">
    <property type="entry name" value="Siderophore_ABC-ATPase"/>
</dbReference>
<dbReference type="InterPro" id="IPR003439">
    <property type="entry name" value="ABC_transporter-like_ATP-bd"/>
</dbReference>
<dbReference type="EMBL" id="CP126084">
    <property type="protein sequence ID" value="WHX47050.1"/>
    <property type="molecule type" value="Genomic_DNA"/>
</dbReference>
<dbReference type="GO" id="GO:0005886">
    <property type="term" value="C:plasma membrane"/>
    <property type="evidence" value="ECO:0007669"/>
    <property type="project" value="UniProtKB-SubCell"/>
</dbReference>
<dbReference type="PROSITE" id="PS00211">
    <property type="entry name" value="ABC_TRANSPORTER_1"/>
    <property type="match status" value="1"/>
</dbReference>
<dbReference type="FunFam" id="3.40.50.300:FF:000134">
    <property type="entry name" value="Iron-enterobactin ABC transporter ATP-binding protein"/>
    <property type="match status" value="1"/>
</dbReference>
<feature type="domain" description="ABC transporter" evidence="11">
    <location>
        <begin position="4"/>
        <end position="240"/>
    </location>
</feature>
<dbReference type="PROSITE" id="PS50893">
    <property type="entry name" value="ABC_TRANSPORTER_2"/>
    <property type="match status" value="1"/>
</dbReference>
<protein>
    <submittedName>
        <fullName evidence="12">ABC transporter ATP-binding protein</fullName>
    </submittedName>
</protein>
<keyword evidence="9" id="KW-0472">Membrane</keyword>
<dbReference type="Gene3D" id="3.40.50.300">
    <property type="entry name" value="P-loop containing nucleotide triphosphate hydrolases"/>
    <property type="match status" value="1"/>
</dbReference>
<evidence type="ECO:0000256" key="1">
    <source>
        <dbReference type="ARBA" id="ARBA00004202"/>
    </source>
</evidence>
<gene>
    <name evidence="12" type="ORF">QNH46_12745</name>
</gene>
<dbReference type="InterPro" id="IPR027417">
    <property type="entry name" value="P-loop_NTPase"/>
</dbReference>
<dbReference type="InterPro" id="IPR003593">
    <property type="entry name" value="AAA+_ATPase"/>
</dbReference>
<dbReference type="SMART" id="SM00382">
    <property type="entry name" value="AAA"/>
    <property type="match status" value="1"/>
</dbReference>
<dbReference type="SUPFAM" id="SSF52540">
    <property type="entry name" value="P-loop containing nucleoside triphosphate hydrolases"/>
    <property type="match status" value="1"/>
</dbReference>
<organism evidence="12 13">
    <name type="scientific">Paenibacillus woosongensis</name>
    <dbReference type="NCBI Taxonomy" id="307580"/>
    <lineage>
        <taxon>Bacteria</taxon>
        <taxon>Bacillati</taxon>
        <taxon>Bacillota</taxon>
        <taxon>Bacilli</taxon>
        <taxon>Bacillales</taxon>
        <taxon>Paenibacillaceae</taxon>
        <taxon>Paenibacillus</taxon>
    </lineage>
</organism>
<comment type="subcellular location">
    <subcellularLocation>
        <location evidence="1">Cell membrane</location>
        <topology evidence="1">Peripheral membrane protein</topology>
    </subcellularLocation>
</comment>
<keyword evidence="6 12" id="KW-0067">ATP-binding</keyword>
<dbReference type="PANTHER" id="PTHR42771">
    <property type="entry name" value="IRON(3+)-HYDROXAMATE IMPORT ATP-BINDING PROTEIN FHUC"/>
    <property type="match status" value="1"/>
</dbReference>
<keyword evidence="4" id="KW-0410">Iron transport</keyword>
<evidence type="ECO:0000256" key="6">
    <source>
        <dbReference type="ARBA" id="ARBA00022840"/>
    </source>
</evidence>
<dbReference type="InterPro" id="IPR017871">
    <property type="entry name" value="ABC_transporter-like_CS"/>
</dbReference>
<keyword evidence="2" id="KW-0813">Transport</keyword>
<dbReference type="RefSeq" id="WP_283924653.1">
    <property type="nucleotide sequence ID" value="NZ_CP126084.1"/>
</dbReference>
<dbReference type="GO" id="GO:0016887">
    <property type="term" value="F:ATP hydrolysis activity"/>
    <property type="evidence" value="ECO:0007669"/>
    <property type="project" value="InterPro"/>
</dbReference>
<keyword evidence="8" id="KW-0406">Ion transport</keyword>
<evidence type="ECO:0000256" key="9">
    <source>
        <dbReference type="ARBA" id="ARBA00023136"/>
    </source>
</evidence>
<feature type="region of interest" description="Disordered" evidence="10">
    <location>
        <begin position="266"/>
        <end position="310"/>
    </location>
</feature>
<dbReference type="AlphaFoldDB" id="A0AA95KU60"/>
<accession>A0AA95KU60</accession>
<dbReference type="KEGG" id="pwn:QNH46_12745"/>
<name>A0AA95KU60_9BACL</name>
<evidence type="ECO:0000313" key="12">
    <source>
        <dbReference type="EMBL" id="WHX47050.1"/>
    </source>
</evidence>
<dbReference type="Proteomes" id="UP001177943">
    <property type="component" value="Chromosome"/>
</dbReference>
<evidence type="ECO:0000313" key="13">
    <source>
        <dbReference type="Proteomes" id="UP001177943"/>
    </source>
</evidence>
<keyword evidence="3" id="KW-1003">Cell membrane</keyword>
<evidence type="ECO:0000256" key="3">
    <source>
        <dbReference type="ARBA" id="ARBA00022475"/>
    </source>
</evidence>
<reference evidence="12" key="1">
    <citation type="submission" date="2023-05" db="EMBL/GenBank/DDBJ databases">
        <title>Comparative genomics of Bacillaceae isolates and their secondary metabolite potential.</title>
        <authorList>
            <person name="Song L."/>
            <person name="Nielsen L.J."/>
            <person name="Mohite O."/>
            <person name="Xu X."/>
            <person name="Weber T."/>
            <person name="Kovacs A.T."/>
        </authorList>
    </citation>
    <scope>NUCLEOTIDE SEQUENCE</scope>
    <source>
        <strain evidence="12">B2_4</strain>
    </source>
</reference>
<dbReference type="GO" id="GO:0006826">
    <property type="term" value="P:iron ion transport"/>
    <property type="evidence" value="ECO:0007669"/>
    <property type="project" value="UniProtKB-KW"/>
</dbReference>
<evidence type="ECO:0000256" key="5">
    <source>
        <dbReference type="ARBA" id="ARBA00022741"/>
    </source>
</evidence>
<evidence type="ECO:0000259" key="11">
    <source>
        <dbReference type="PROSITE" id="PS50893"/>
    </source>
</evidence>
<evidence type="ECO:0000256" key="7">
    <source>
        <dbReference type="ARBA" id="ARBA00023004"/>
    </source>
</evidence>
<evidence type="ECO:0000256" key="10">
    <source>
        <dbReference type="SAM" id="MobiDB-lite"/>
    </source>
</evidence>
<feature type="compositionally biased region" description="Basic and acidic residues" evidence="10">
    <location>
        <begin position="274"/>
        <end position="289"/>
    </location>
</feature>
<sequence length="310" mass="34422">MGTLEAKELGLSYGSAYIFENLNLSIPEGKITVFIGSNGCGKSTLLRSMARLLKPQQGSVILAGSDISSMSTKEVAKKLAILPQGPTAPEGLTVLQLVKQGRYPYQSWLRQWSQEDEQVVQQSLEATGMSELAEHPVDALSGGQRQRAWIAMTLAQETPIILLDEPTTYLDLTHQIEVLDLLYEMNDRDKRTIVMVLHDINLACRYADHIVAIRDGRIEAQGAPNEIVDEQLIENVFRLKCEIIPDPLYGTPLCIPHDNCRLRAARAQAQQQQRKIDSSPRDSFSKEGNHEEEETAEPKKELVTASSASV</sequence>
<proteinExistence type="predicted"/>